<evidence type="ECO:0000313" key="3">
    <source>
        <dbReference type="Proteomes" id="UP000292085"/>
    </source>
</evidence>
<comment type="caution">
    <text evidence="2">The sequence shown here is derived from an EMBL/GenBank/DDBJ whole genome shotgun (WGS) entry which is preliminary data.</text>
</comment>
<evidence type="ECO:0000313" key="2">
    <source>
        <dbReference type="EMBL" id="RZF66502.1"/>
    </source>
</evidence>
<dbReference type="Gene3D" id="3.30.450.40">
    <property type="match status" value="1"/>
</dbReference>
<name>A0A4Q6Y7Y5_9SPHN</name>
<dbReference type="Pfam" id="PF13185">
    <property type="entry name" value="GAF_2"/>
    <property type="match status" value="1"/>
</dbReference>
<dbReference type="AlphaFoldDB" id="A0A4Q6Y7Y5"/>
<organism evidence="2 3">
    <name type="scientific">Sphingomonas populi</name>
    <dbReference type="NCBI Taxonomy" id="2484750"/>
    <lineage>
        <taxon>Bacteria</taxon>
        <taxon>Pseudomonadati</taxon>
        <taxon>Pseudomonadota</taxon>
        <taxon>Alphaproteobacteria</taxon>
        <taxon>Sphingomonadales</taxon>
        <taxon>Sphingomonadaceae</taxon>
        <taxon>Sphingomonas</taxon>
    </lineage>
</organism>
<reference evidence="2 3" key="1">
    <citation type="submission" date="2019-02" db="EMBL/GenBank/DDBJ databases">
        <authorList>
            <person name="Li Y."/>
        </authorList>
    </citation>
    <scope>NUCLEOTIDE SEQUENCE [LARGE SCALE GENOMIC DNA]</scope>
    <source>
        <strain evidence="2 3">3-7</strain>
    </source>
</reference>
<dbReference type="InterPro" id="IPR003018">
    <property type="entry name" value="GAF"/>
</dbReference>
<dbReference type="EMBL" id="SGIS01000001">
    <property type="protein sequence ID" value="RZF66502.1"/>
    <property type="molecule type" value="Genomic_DNA"/>
</dbReference>
<dbReference type="SUPFAM" id="SSF55781">
    <property type="entry name" value="GAF domain-like"/>
    <property type="match status" value="1"/>
</dbReference>
<dbReference type="InterPro" id="IPR029016">
    <property type="entry name" value="GAF-like_dom_sf"/>
</dbReference>
<dbReference type="Proteomes" id="UP000292085">
    <property type="component" value="Unassembled WGS sequence"/>
</dbReference>
<evidence type="ECO:0000259" key="1">
    <source>
        <dbReference type="Pfam" id="PF13185"/>
    </source>
</evidence>
<accession>A0A4Q6Y7Y5</accession>
<sequence>MKDALGRRRMADGTPIDRWHALTEAVHRLSRSATLPEAIAILRSCSREVVGSDGVTIVRREGDETVYVAEDAPMPFWEGRRFPISECLAGYAILEKRPIIIPEVRLADDVPQNAYLATYAESVAVFPVGLGEPSGAIGAYWRKARLIDDETVSLLAALARAFGAVVEMIEVLEQAESAGKRAA</sequence>
<feature type="domain" description="GAF" evidence="1">
    <location>
        <begin position="41"/>
        <end position="166"/>
    </location>
</feature>
<proteinExistence type="predicted"/>
<protein>
    <submittedName>
        <fullName evidence="2">GAF domain-containing protein</fullName>
    </submittedName>
</protein>
<gene>
    <name evidence="2" type="ORF">EWE75_01210</name>
</gene>
<dbReference type="OrthoDB" id="9767435at2"/>
<keyword evidence="3" id="KW-1185">Reference proteome</keyword>